<dbReference type="Gene3D" id="3.40.50.720">
    <property type="entry name" value="NAD(P)-binding Rossmann-like Domain"/>
    <property type="match status" value="1"/>
</dbReference>
<evidence type="ECO:0000256" key="3">
    <source>
        <dbReference type="RuleBase" id="RU000363"/>
    </source>
</evidence>
<dbReference type="AlphaFoldDB" id="A0A2W5KG44"/>
<dbReference type="PANTHER" id="PTHR44196">
    <property type="entry name" value="DEHYDROGENASE/REDUCTASE SDR FAMILY MEMBER 7B"/>
    <property type="match status" value="1"/>
</dbReference>
<organism evidence="4 5">
    <name type="scientific">Ancylobacter novellus</name>
    <name type="common">Thiobacillus novellus</name>
    <dbReference type="NCBI Taxonomy" id="921"/>
    <lineage>
        <taxon>Bacteria</taxon>
        <taxon>Pseudomonadati</taxon>
        <taxon>Pseudomonadota</taxon>
        <taxon>Alphaproteobacteria</taxon>
        <taxon>Hyphomicrobiales</taxon>
        <taxon>Xanthobacteraceae</taxon>
        <taxon>Ancylobacter</taxon>
    </lineage>
</organism>
<evidence type="ECO:0000313" key="5">
    <source>
        <dbReference type="Proteomes" id="UP000249577"/>
    </source>
</evidence>
<accession>A0A2W5KG44</accession>
<sequence length="265" mass="27870">MGLFASNRTVLVTGASSGIGVELARLFAGNGDRLILTARREDRLKALAEELTAKHSVQVSIFPADLIKPDGVKKLAIEIGRKGHVVDVLVNNAGFGLRGKFAKLPLDRQLEMVQVNVTAATALAGIFLPGMLARGKGGILNVASLAAFQAGPDMAVYYATKAYLLSLSEALHEEAREKGVTVTALCPGPVPTEFGEVAKMGDAALFKTGVVSAVDVAKAGFDGFQEGRAIVIPGALPKLGAFGTRLLPRGVARRLAQELQRVKEE</sequence>
<comment type="caution">
    <text evidence="4">The sequence shown here is derived from an EMBL/GenBank/DDBJ whole genome shotgun (WGS) entry which is preliminary data.</text>
</comment>
<dbReference type="SUPFAM" id="SSF51735">
    <property type="entry name" value="NAD(P)-binding Rossmann-fold domains"/>
    <property type="match status" value="1"/>
</dbReference>
<dbReference type="Proteomes" id="UP000249577">
    <property type="component" value="Unassembled WGS sequence"/>
</dbReference>
<dbReference type="GO" id="GO:0016020">
    <property type="term" value="C:membrane"/>
    <property type="evidence" value="ECO:0007669"/>
    <property type="project" value="TreeGrafter"/>
</dbReference>
<evidence type="ECO:0000313" key="4">
    <source>
        <dbReference type="EMBL" id="PZQ15871.1"/>
    </source>
</evidence>
<keyword evidence="2" id="KW-0560">Oxidoreductase</keyword>
<dbReference type="InterPro" id="IPR036291">
    <property type="entry name" value="NAD(P)-bd_dom_sf"/>
</dbReference>
<dbReference type="EMBL" id="QFPN01000004">
    <property type="protein sequence ID" value="PZQ15871.1"/>
    <property type="molecule type" value="Genomic_DNA"/>
</dbReference>
<protein>
    <submittedName>
        <fullName evidence="4">Short-chain dehydrogenase</fullName>
    </submittedName>
</protein>
<evidence type="ECO:0000256" key="1">
    <source>
        <dbReference type="ARBA" id="ARBA00006484"/>
    </source>
</evidence>
<reference evidence="4 5" key="1">
    <citation type="submission" date="2017-08" db="EMBL/GenBank/DDBJ databases">
        <title>Infants hospitalized years apart are colonized by the same room-sourced microbial strains.</title>
        <authorList>
            <person name="Brooks B."/>
            <person name="Olm M.R."/>
            <person name="Firek B.A."/>
            <person name="Baker R."/>
            <person name="Thomas B.C."/>
            <person name="Morowitz M.J."/>
            <person name="Banfield J.F."/>
        </authorList>
    </citation>
    <scope>NUCLEOTIDE SEQUENCE [LARGE SCALE GENOMIC DNA]</scope>
    <source>
        <strain evidence="4">S2_005_003_R2_43</strain>
    </source>
</reference>
<dbReference type="Pfam" id="PF00106">
    <property type="entry name" value="adh_short"/>
    <property type="match status" value="1"/>
</dbReference>
<proteinExistence type="inferred from homology"/>
<comment type="similarity">
    <text evidence="1 3">Belongs to the short-chain dehydrogenases/reductases (SDR) family.</text>
</comment>
<dbReference type="InterPro" id="IPR002347">
    <property type="entry name" value="SDR_fam"/>
</dbReference>
<evidence type="ECO:0000256" key="2">
    <source>
        <dbReference type="ARBA" id="ARBA00023002"/>
    </source>
</evidence>
<dbReference type="PANTHER" id="PTHR44196:SF2">
    <property type="entry name" value="SHORT-CHAIN DEHYDROGENASE-RELATED"/>
    <property type="match status" value="1"/>
</dbReference>
<gene>
    <name evidence="4" type="ORF">DI565_08570</name>
</gene>
<dbReference type="PIRSF" id="PIRSF000126">
    <property type="entry name" value="11-beta-HSD1"/>
    <property type="match status" value="1"/>
</dbReference>
<dbReference type="GO" id="GO:0016491">
    <property type="term" value="F:oxidoreductase activity"/>
    <property type="evidence" value="ECO:0007669"/>
    <property type="project" value="UniProtKB-KW"/>
</dbReference>
<dbReference type="PRINTS" id="PR00080">
    <property type="entry name" value="SDRFAMILY"/>
</dbReference>
<name>A0A2W5KG44_ANCNO</name>
<dbReference type="PRINTS" id="PR00081">
    <property type="entry name" value="GDHRDH"/>
</dbReference>